<organism evidence="3 4">
    <name type="scientific">Microvirga terrestris</name>
    <dbReference type="NCBI Taxonomy" id="2791024"/>
    <lineage>
        <taxon>Bacteria</taxon>
        <taxon>Pseudomonadati</taxon>
        <taxon>Pseudomonadota</taxon>
        <taxon>Alphaproteobacteria</taxon>
        <taxon>Hyphomicrobiales</taxon>
        <taxon>Methylobacteriaceae</taxon>
        <taxon>Microvirga</taxon>
    </lineage>
</organism>
<comment type="similarity">
    <text evidence="1">Belongs to the drug/metabolite transporter (DMT) superfamily. Small multidrug resistance (SMR) (TC 2.A.7.1) family.</text>
</comment>
<feature type="transmembrane region" description="Helical" evidence="2">
    <location>
        <begin position="72"/>
        <end position="94"/>
    </location>
</feature>
<evidence type="ECO:0000256" key="1">
    <source>
        <dbReference type="RuleBase" id="RU003942"/>
    </source>
</evidence>
<keyword evidence="2" id="KW-1133">Transmembrane helix</keyword>
<dbReference type="InterPro" id="IPR045324">
    <property type="entry name" value="Small_multidrug_res"/>
</dbReference>
<keyword evidence="1 2" id="KW-0812">Transmembrane</keyword>
<evidence type="ECO:0000313" key="3">
    <source>
        <dbReference type="EMBL" id="MBF9195364.1"/>
    </source>
</evidence>
<dbReference type="Pfam" id="PF00893">
    <property type="entry name" value="Multi_Drug_Res"/>
    <property type="match status" value="1"/>
</dbReference>
<evidence type="ECO:0000313" key="4">
    <source>
        <dbReference type="Proteomes" id="UP000611708"/>
    </source>
</evidence>
<comment type="caution">
    <text evidence="3">The sequence shown here is derived from an EMBL/GenBank/DDBJ whole genome shotgun (WGS) entry which is preliminary data.</text>
</comment>
<dbReference type="SUPFAM" id="SSF103481">
    <property type="entry name" value="Multidrug resistance efflux transporter EmrE"/>
    <property type="match status" value="1"/>
</dbReference>
<proteinExistence type="inferred from homology"/>
<comment type="subcellular location">
    <subcellularLocation>
        <location evidence="1">Cell membrane</location>
        <topology evidence="1">Multi-pass membrane protein</topology>
    </subcellularLocation>
</comment>
<dbReference type="Proteomes" id="UP000611708">
    <property type="component" value="Unassembled WGS sequence"/>
</dbReference>
<protein>
    <submittedName>
        <fullName evidence="3">EamA family transporter</fullName>
    </submittedName>
</protein>
<reference evidence="3 4" key="1">
    <citation type="submission" date="2020-11" db="EMBL/GenBank/DDBJ databases">
        <authorList>
            <person name="Kim M.K."/>
        </authorList>
    </citation>
    <scope>NUCLEOTIDE SEQUENCE [LARGE SCALE GENOMIC DNA]</scope>
    <source>
        <strain evidence="3 4">BT290</strain>
    </source>
</reference>
<dbReference type="InterPro" id="IPR037185">
    <property type="entry name" value="EmrE-like"/>
</dbReference>
<sequence>MNTGAYFGCLWALLAIVLNALASTLLKFASGSSLASLLALDSPRTLLLLVGAITSYGCAFVAYFMTLRYMPLGIAYILITAGASLVIALISFLILNERLIWMQILGFALSISGLYLIVASPSLASR</sequence>
<keyword evidence="2" id="KW-0472">Membrane</keyword>
<feature type="transmembrane region" description="Helical" evidence="2">
    <location>
        <begin position="46"/>
        <end position="65"/>
    </location>
</feature>
<dbReference type="RefSeq" id="WP_196262757.1">
    <property type="nucleotide sequence ID" value="NZ_JADQDN010000002.1"/>
</dbReference>
<name>A0ABS0HPF4_9HYPH</name>
<gene>
    <name evidence="3" type="ORF">I2H36_04905</name>
</gene>
<keyword evidence="4" id="KW-1185">Reference proteome</keyword>
<feature type="transmembrane region" description="Helical" evidence="2">
    <location>
        <begin position="100"/>
        <end position="118"/>
    </location>
</feature>
<accession>A0ABS0HPF4</accession>
<dbReference type="EMBL" id="JADQDN010000002">
    <property type="protein sequence ID" value="MBF9195364.1"/>
    <property type="molecule type" value="Genomic_DNA"/>
</dbReference>
<dbReference type="Gene3D" id="1.10.3730.20">
    <property type="match status" value="1"/>
</dbReference>
<evidence type="ECO:0000256" key="2">
    <source>
        <dbReference type="SAM" id="Phobius"/>
    </source>
</evidence>